<sequence>MKCIITRRAQFSASHRYWLPELSEAENQQKFGPTSRSPGHGHNYVLFVYMEGELDEYGMVLNLSEVKHVIKSEVTSQLDFSFLNEAWPEFQQTLPTTEHIAQAIWKRLSPHLPLVRIQLYEHPELWADYLGEGMEAYLTISTHFSAAHRLARPDLSFEENCEIYGKCARPHGHGHNYHLEVTVKGQIDPRTGMIADLAAVQKAIDEHVVEPFDHTFLNKDIPYFAEVVPTAENIAVHIRELLQQPIRETGAKLHKVKLIESPNNACEVYCTEPNEAATSSQQREAILASV</sequence>
<evidence type="ECO:0000256" key="10">
    <source>
        <dbReference type="ARBA" id="ARBA00048807"/>
    </source>
</evidence>
<comment type="cofactor">
    <cofactor evidence="1">
        <name>Zn(2+)</name>
        <dbReference type="ChEBI" id="CHEBI:29105"/>
    </cofactor>
</comment>
<name>A0A1E5QLH0_9CYAN</name>
<dbReference type="RefSeq" id="WP_069966860.1">
    <property type="nucleotide sequence ID" value="NZ_CM124774.1"/>
</dbReference>
<keyword evidence="7" id="KW-0862">Zinc</keyword>
<comment type="catalytic activity">
    <reaction evidence="10">
        <text>7,8-dihydroneopterin 3'-triphosphate + H2O = 6-carboxy-5,6,7,8-tetrahydropterin + triphosphate + acetaldehyde + 2 H(+)</text>
        <dbReference type="Rhea" id="RHEA:27966"/>
        <dbReference type="ChEBI" id="CHEBI:15343"/>
        <dbReference type="ChEBI" id="CHEBI:15377"/>
        <dbReference type="ChEBI" id="CHEBI:15378"/>
        <dbReference type="ChEBI" id="CHEBI:18036"/>
        <dbReference type="ChEBI" id="CHEBI:58462"/>
        <dbReference type="ChEBI" id="CHEBI:61032"/>
        <dbReference type="EC" id="4.1.2.50"/>
    </reaction>
</comment>
<comment type="pathway">
    <text evidence="2">Purine metabolism; 7-cyano-7-deazaguanine biosynthesis.</text>
</comment>
<protein>
    <recommendedName>
        <fullName evidence="5">6-carboxy-5,6,7,8-tetrahydropterin synthase</fullName>
        <ecNumber evidence="4">4.1.2.50</ecNumber>
    </recommendedName>
    <alternativeName>
        <fullName evidence="9">Queuosine biosynthesis protein QueD</fullName>
    </alternativeName>
</protein>
<comment type="similarity">
    <text evidence="3">Belongs to the PTPS family. QueD subfamily.</text>
</comment>
<dbReference type="AlphaFoldDB" id="A0A1E5QLH0"/>
<dbReference type="OrthoDB" id="9804698at2"/>
<organism evidence="11">
    <name type="scientific">Desertifilum tharense IPPAS B-1220</name>
    <dbReference type="NCBI Taxonomy" id="1781255"/>
    <lineage>
        <taxon>Bacteria</taxon>
        <taxon>Bacillati</taxon>
        <taxon>Cyanobacteriota</taxon>
        <taxon>Cyanophyceae</taxon>
        <taxon>Desertifilales</taxon>
        <taxon>Desertifilaceae</taxon>
        <taxon>Desertifilum</taxon>
    </lineage>
</organism>
<dbReference type="FunFam" id="3.30.479.10:FF:000003">
    <property type="entry name" value="6-pyruvoyl tetrahydrobiopterin synthase"/>
    <property type="match status" value="2"/>
</dbReference>
<dbReference type="InterPro" id="IPR038418">
    <property type="entry name" value="6-PTP_synth/QueD_sf"/>
</dbReference>
<accession>A0A1E5QLH0</accession>
<dbReference type="InterPro" id="IPR007115">
    <property type="entry name" value="6-PTP_synth/QueD"/>
</dbReference>
<gene>
    <name evidence="11" type="ORF">BH720_09030</name>
</gene>
<evidence type="ECO:0000256" key="1">
    <source>
        <dbReference type="ARBA" id="ARBA00001947"/>
    </source>
</evidence>
<dbReference type="GO" id="GO:0070497">
    <property type="term" value="F:6-carboxytetrahydropterin synthase activity"/>
    <property type="evidence" value="ECO:0007669"/>
    <property type="project" value="UniProtKB-EC"/>
</dbReference>
<evidence type="ECO:0000256" key="6">
    <source>
        <dbReference type="ARBA" id="ARBA00022723"/>
    </source>
</evidence>
<evidence type="ECO:0000256" key="9">
    <source>
        <dbReference type="ARBA" id="ARBA00031449"/>
    </source>
</evidence>
<evidence type="ECO:0000256" key="3">
    <source>
        <dbReference type="ARBA" id="ARBA00008900"/>
    </source>
</evidence>
<comment type="caution">
    <text evidence="11">The sequence shown here is derived from an EMBL/GenBank/DDBJ whole genome shotgun (WGS) entry which is preliminary data.</text>
</comment>
<evidence type="ECO:0000256" key="8">
    <source>
        <dbReference type="ARBA" id="ARBA00023239"/>
    </source>
</evidence>
<evidence type="ECO:0000256" key="4">
    <source>
        <dbReference type="ARBA" id="ARBA00012982"/>
    </source>
</evidence>
<dbReference type="EC" id="4.1.2.50" evidence="4"/>
<dbReference type="Gene3D" id="3.30.479.10">
    <property type="entry name" value="6-pyruvoyl tetrahydropterin synthase/QueD"/>
    <property type="match status" value="2"/>
</dbReference>
<dbReference type="STRING" id="1781255.BH720_09030"/>
<dbReference type="SUPFAM" id="SSF55620">
    <property type="entry name" value="Tetrahydrobiopterin biosynthesis enzymes-like"/>
    <property type="match status" value="2"/>
</dbReference>
<dbReference type="PANTHER" id="PTHR12589">
    <property type="entry name" value="PYRUVOYL TETRAHYDROBIOPTERIN SYNTHASE"/>
    <property type="match status" value="1"/>
</dbReference>
<evidence type="ECO:0000313" key="11">
    <source>
        <dbReference type="EMBL" id="OEJ75516.1"/>
    </source>
</evidence>
<evidence type="ECO:0000256" key="7">
    <source>
        <dbReference type="ARBA" id="ARBA00022833"/>
    </source>
</evidence>
<evidence type="ECO:0000256" key="2">
    <source>
        <dbReference type="ARBA" id="ARBA00005061"/>
    </source>
</evidence>
<reference evidence="11" key="1">
    <citation type="submission" date="2016-09" db="EMBL/GenBank/DDBJ databases">
        <title>Draft genome of thermotolerant cyanobacterium Desertifilum sp. strain IPPAS B-1220.</title>
        <authorList>
            <person name="Sinetova M.A."/>
            <person name="Bolakhan K."/>
            <person name="Zayadan B.K."/>
            <person name="Mironov K.S."/>
            <person name="Ustinova V."/>
            <person name="Kupriyanova E.V."/>
            <person name="Sidorov R.A."/>
            <person name="Skrypnik A.N."/>
            <person name="Gogoleva N.E."/>
            <person name="Gogolev Y.V."/>
            <person name="Los D.A."/>
        </authorList>
    </citation>
    <scope>NUCLEOTIDE SEQUENCE [LARGE SCALE GENOMIC DNA]</scope>
    <source>
        <strain evidence="11">IPPAS B-1220</strain>
    </source>
</reference>
<dbReference type="Pfam" id="PF01242">
    <property type="entry name" value="PTPS"/>
    <property type="match status" value="2"/>
</dbReference>
<evidence type="ECO:0000256" key="5">
    <source>
        <dbReference type="ARBA" id="ARBA00018141"/>
    </source>
</evidence>
<dbReference type="EMBL" id="MJGC01000049">
    <property type="protein sequence ID" value="OEJ75516.1"/>
    <property type="molecule type" value="Genomic_DNA"/>
</dbReference>
<proteinExistence type="inferred from homology"/>
<keyword evidence="8" id="KW-0456">Lyase</keyword>
<dbReference type="GO" id="GO:0046872">
    <property type="term" value="F:metal ion binding"/>
    <property type="evidence" value="ECO:0007669"/>
    <property type="project" value="UniProtKB-KW"/>
</dbReference>
<dbReference type="UniPathway" id="UPA00391"/>
<keyword evidence="6" id="KW-0479">Metal-binding</keyword>
<dbReference type="PANTHER" id="PTHR12589:SF7">
    <property type="entry name" value="6-PYRUVOYL TETRAHYDROBIOPTERIN SYNTHASE"/>
    <property type="match status" value="1"/>
</dbReference>